<proteinExistence type="predicted"/>
<accession>A0A6J4NX17</accession>
<reference evidence="1" key="1">
    <citation type="submission" date="2020-02" db="EMBL/GenBank/DDBJ databases">
        <authorList>
            <person name="Meier V. D."/>
        </authorList>
    </citation>
    <scope>NUCLEOTIDE SEQUENCE</scope>
    <source>
        <strain evidence="1">AVDCRST_MAG93</strain>
    </source>
</reference>
<feature type="non-terminal residue" evidence="1">
    <location>
        <position position="1"/>
    </location>
</feature>
<feature type="non-terminal residue" evidence="1">
    <location>
        <position position="40"/>
    </location>
</feature>
<gene>
    <name evidence="1" type="ORF">AVDCRST_MAG93-9988</name>
</gene>
<protein>
    <submittedName>
        <fullName evidence="1">Uncharacterized protein</fullName>
    </submittedName>
</protein>
<organism evidence="1">
    <name type="scientific">uncultured Chloroflexia bacterium</name>
    <dbReference type="NCBI Taxonomy" id="1672391"/>
    <lineage>
        <taxon>Bacteria</taxon>
        <taxon>Bacillati</taxon>
        <taxon>Chloroflexota</taxon>
        <taxon>Chloroflexia</taxon>
        <taxon>environmental samples</taxon>
    </lineage>
</organism>
<dbReference type="AlphaFoldDB" id="A0A6J4NX17"/>
<sequence>DLHVRSCHSGVGRCDRPCWYAATPISRAGGANTRLDRLSI</sequence>
<name>A0A6J4NX17_9CHLR</name>
<evidence type="ECO:0000313" key="1">
    <source>
        <dbReference type="EMBL" id="CAA9396289.1"/>
    </source>
</evidence>
<dbReference type="EMBL" id="CADCTR010003355">
    <property type="protein sequence ID" value="CAA9396289.1"/>
    <property type="molecule type" value="Genomic_DNA"/>
</dbReference>